<dbReference type="NCBIfam" id="TIGR00254">
    <property type="entry name" value="GGDEF"/>
    <property type="match status" value="1"/>
</dbReference>
<reference evidence="4" key="1">
    <citation type="submission" date="2020-10" db="EMBL/GenBank/DDBJ databases">
        <authorList>
            <person name="Castelo-Branco R."/>
            <person name="Eusebio N."/>
            <person name="Adriana R."/>
            <person name="Vieira A."/>
            <person name="Brugerolle De Fraissinette N."/>
            <person name="Rezende De Castro R."/>
            <person name="Schneider M.P."/>
            <person name="Vasconcelos V."/>
            <person name="Leao P.N."/>
        </authorList>
    </citation>
    <scope>NUCLEOTIDE SEQUENCE</scope>
    <source>
        <strain evidence="4">LEGE 07310</strain>
    </source>
</reference>
<dbReference type="Gene3D" id="3.30.70.270">
    <property type="match status" value="1"/>
</dbReference>
<evidence type="ECO:0000313" key="4">
    <source>
        <dbReference type="EMBL" id="MBE9080003.1"/>
    </source>
</evidence>
<dbReference type="InterPro" id="IPR001610">
    <property type="entry name" value="PAC"/>
</dbReference>
<dbReference type="PANTHER" id="PTHR46663">
    <property type="entry name" value="DIGUANYLATE CYCLASE DGCT-RELATED"/>
    <property type="match status" value="1"/>
</dbReference>
<dbReference type="RefSeq" id="WP_193911521.1">
    <property type="nucleotide sequence ID" value="NZ_JADEXG010000077.1"/>
</dbReference>
<feature type="domain" description="PAC" evidence="2">
    <location>
        <begin position="304"/>
        <end position="356"/>
    </location>
</feature>
<dbReference type="NCBIfam" id="TIGR00229">
    <property type="entry name" value="sensory_box"/>
    <property type="match status" value="1"/>
</dbReference>
<feature type="domain" description="PAS" evidence="1">
    <location>
        <begin position="227"/>
        <end position="301"/>
    </location>
</feature>
<evidence type="ECO:0000313" key="5">
    <source>
        <dbReference type="Proteomes" id="UP000636505"/>
    </source>
</evidence>
<sequence length="528" mass="58739">MLNDDLLTIRDPSRLAALAALDLLDSPPEPAFDTLTRIAAKSLRAPIAIICLVDAERQFFKSAFGLPQPWALRRGTPLTHSFCQFVVTFGQPLLVSDARLNSLLHQNLAIPELGIVAYVGIPIVSHDGHTLGSFCVADCVPRVWSDEEISLLQDLADCVMLEIEQRRKLAERVQFEEVLQALNAELETQVDTLVSALSIKLGEDMPPSQNPQFELDLARRHFQVKGVNVNYRTLVEQLPAVVYINDLGSVCSMLYASPQIESILGYSAAECMADPFIWDKIIHPDDHGWVQEKCDEANDAGEPLRLEYRMVTKDGRIVWIRDEAVLIYDSEGQPRCRQGILSDITVRRLLESQLTHQAFHDPLTDLPNRSLCLDRLQQALVRAENCNRPVAALFLDLDNFKQVNDGLGHQAGDQVLTVVAQRLQNCIRPEDTVARLGGDEFVILLDGVDGEQDAIVVAQRILAALAEPIVLQQEVWITCSIGIALAVADQASEAFLENADAAMYEAKTKGKNQYAMFMPGTHRLRQHI</sequence>
<dbReference type="SUPFAM" id="SSF55781">
    <property type="entry name" value="GAF domain-like"/>
    <property type="match status" value="1"/>
</dbReference>
<dbReference type="InterPro" id="IPR035965">
    <property type="entry name" value="PAS-like_dom_sf"/>
</dbReference>
<keyword evidence="5" id="KW-1185">Reference proteome</keyword>
<comment type="caution">
    <text evidence="4">The sequence shown here is derived from an EMBL/GenBank/DDBJ whole genome shotgun (WGS) entry which is preliminary data.</text>
</comment>
<dbReference type="Proteomes" id="UP000636505">
    <property type="component" value="Unassembled WGS sequence"/>
</dbReference>
<protein>
    <submittedName>
        <fullName evidence="4">Diguanylate cyclase</fullName>
    </submittedName>
</protein>
<dbReference type="InterPro" id="IPR043128">
    <property type="entry name" value="Rev_trsase/Diguanyl_cyclase"/>
</dbReference>
<gene>
    <name evidence="4" type="ORF">IQ241_22380</name>
</gene>
<dbReference type="Gene3D" id="3.30.450.20">
    <property type="entry name" value="PAS domain"/>
    <property type="match status" value="1"/>
</dbReference>
<dbReference type="Pfam" id="PF01590">
    <property type="entry name" value="GAF"/>
    <property type="match status" value="1"/>
</dbReference>
<evidence type="ECO:0000259" key="3">
    <source>
        <dbReference type="PROSITE" id="PS50887"/>
    </source>
</evidence>
<dbReference type="InterPro" id="IPR000700">
    <property type="entry name" value="PAS-assoc_C"/>
</dbReference>
<dbReference type="PROSITE" id="PS50112">
    <property type="entry name" value="PAS"/>
    <property type="match status" value="1"/>
</dbReference>
<feature type="domain" description="GGDEF" evidence="3">
    <location>
        <begin position="388"/>
        <end position="519"/>
    </location>
</feature>
<dbReference type="FunFam" id="3.30.70.270:FF:000001">
    <property type="entry name" value="Diguanylate cyclase domain protein"/>
    <property type="match status" value="1"/>
</dbReference>
<dbReference type="SMART" id="SM00086">
    <property type="entry name" value="PAC"/>
    <property type="match status" value="1"/>
</dbReference>
<name>A0A8J7DER6_9CYAN</name>
<dbReference type="PANTHER" id="PTHR46663:SF3">
    <property type="entry name" value="SLL0267 PROTEIN"/>
    <property type="match status" value="1"/>
</dbReference>
<dbReference type="SUPFAM" id="SSF55785">
    <property type="entry name" value="PYP-like sensor domain (PAS domain)"/>
    <property type="match status" value="1"/>
</dbReference>
<proteinExistence type="predicted"/>
<dbReference type="SMART" id="SM00065">
    <property type="entry name" value="GAF"/>
    <property type="match status" value="1"/>
</dbReference>
<evidence type="ECO:0000259" key="1">
    <source>
        <dbReference type="PROSITE" id="PS50112"/>
    </source>
</evidence>
<evidence type="ECO:0000259" key="2">
    <source>
        <dbReference type="PROSITE" id="PS50113"/>
    </source>
</evidence>
<dbReference type="InterPro" id="IPR052163">
    <property type="entry name" value="DGC-Regulatory_Protein"/>
</dbReference>
<dbReference type="AlphaFoldDB" id="A0A8J7DER6"/>
<dbReference type="Pfam" id="PF08447">
    <property type="entry name" value="PAS_3"/>
    <property type="match status" value="1"/>
</dbReference>
<dbReference type="SUPFAM" id="SSF55073">
    <property type="entry name" value="Nucleotide cyclase"/>
    <property type="match status" value="1"/>
</dbReference>
<dbReference type="InterPro" id="IPR000160">
    <property type="entry name" value="GGDEF_dom"/>
</dbReference>
<dbReference type="PROSITE" id="PS50887">
    <property type="entry name" value="GGDEF"/>
    <property type="match status" value="1"/>
</dbReference>
<dbReference type="Gene3D" id="3.30.450.40">
    <property type="match status" value="1"/>
</dbReference>
<dbReference type="InterPro" id="IPR029787">
    <property type="entry name" value="Nucleotide_cyclase"/>
</dbReference>
<dbReference type="SMART" id="SM00267">
    <property type="entry name" value="GGDEF"/>
    <property type="match status" value="1"/>
</dbReference>
<dbReference type="InterPro" id="IPR000014">
    <property type="entry name" value="PAS"/>
</dbReference>
<dbReference type="CDD" id="cd01949">
    <property type="entry name" value="GGDEF"/>
    <property type="match status" value="1"/>
</dbReference>
<dbReference type="InterPro" id="IPR003018">
    <property type="entry name" value="GAF"/>
</dbReference>
<dbReference type="InterPro" id="IPR029016">
    <property type="entry name" value="GAF-like_dom_sf"/>
</dbReference>
<dbReference type="InterPro" id="IPR013655">
    <property type="entry name" value="PAS_fold_3"/>
</dbReference>
<dbReference type="EMBL" id="JADEXG010000077">
    <property type="protein sequence ID" value="MBE9080003.1"/>
    <property type="molecule type" value="Genomic_DNA"/>
</dbReference>
<dbReference type="PROSITE" id="PS50113">
    <property type="entry name" value="PAC"/>
    <property type="match status" value="1"/>
</dbReference>
<dbReference type="CDD" id="cd00130">
    <property type="entry name" value="PAS"/>
    <property type="match status" value="1"/>
</dbReference>
<organism evidence="4 5">
    <name type="scientific">Vasconcelosia minhoensis LEGE 07310</name>
    <dbReference type="NCBI Taxonomy" id="915328"/>
    <lineage>
        <taxon>Bacteria</taxon>
        <taxon>Bacillati</taxon>
        <taxon>Cyanobacteriota</taxon>
        <taxon>Cyanophyceae</taxon>
        <taxon>Nodosilineales</taxon>
        <taxon>Cymatolegaceae</taxon>
        <taxon>Vasconcelosia</taxon>
        <taxon>Vasconcelosia minhoensis</taxon>
    </lineage>
</organism>
<accession>A0A8J7DER6</accession>
<dbReference type="Pfam" id="PF00990">
    <property type="entry name" value="GGDEF"/>
    <property type="match status" value="1"/>
</dbReference>